<protein>
    <recommendedName>
        <fullName evidence="1">DUF6980 domain-containing protein</fullName>
    </recommendedName>
</protein>
<dbReference type="Pfam" id="PF22400">
    <property type="entry name" value="DUF6980"/>
    <property type="match status" value="1"/>
</dbReference>
<dbReference type="Proteomes" id="UP000005952">
    <property type="component" value="Chromosome"/>
</dbReference>
<dbReference type="eggNOG" id="ENOG5033J04">
    <property type="taxonomic scope" value="Bacteria"/>
</dbReference>
<evidence type="ECO:0000259" key="1">
    <source>
        <dbReference type="Pfam" id="PF22400"/>
    </source>
</evidence>
<reference evidence="2 3" key="1">
    <citation type="journal article" date="2013" name="Genome Announc.">
        <title>Genome sequences for three denitrifying bacterial strains isolated from a uranium- and nitrate-contaminated subsurface environment.</title>
        <authorList>
            <person name="Venkatramanan R."/>
            <person name="Prakash O."/>
            <person name="Woyke T."/>
            <person name="Chain P."/>
            <person name="Goodwin L.A."/>
            <person name="Watson D."/>
            <person name="Brooks S."/>
            <person name="Kostka J.E."/>
            <person name="Green S.J."/>
        </authorList>
    </citation>
    <scope>NUCLEOTIDE SEQUENCE [LARGE SCALE GENOMIC DNA]</scope>
    <source>
        <strain evidence="2 3">1NES1</strain>
    </source>
</reference>
<organism evidence="2 3">
    <name type="scientific">Hyphomicrobium denitrificans 1NES1</name>
    <dbReference type="NCBI Taxonomy" id="670307"/>
    <lineage>
        <taxon>Bacteria</taxon>
        <taxon>Pseudomonadati</taxon>
        <taxon>Pseudomonadota</taxon>
        <taxon>Alphaproteobacteria</taxon>
        <taxon>Hyphomicrobiales</taxon>
        <taxon>Hyphomicrobiaceae</taxon>
        <taxon>Hyphomicrobium</taxon>
    </lineage>
</organism>
<gene>
    <name evidence="2" type="ORF">HYPDE_31473</name>
</gene>
<evidence type="ECO:0000313" key="2">
    <source>
        <dbReference type="EMBL" id="AGK57969.1"/>
    </source>
</evidence>
<sequence>MWPRHGRGHRDRRKGLFVTRALFPDRRVLWMPLTDWEKPSAAAVHCCAAMVKALEFDCEQHSDPFECADSLVIYNEVMDEYGLIIHDGSASYVLIDHCPWCGSKLPESARDRWFDSVDALGLAAGVDPPARYFTGEWRRRI</sequence>
<dbReference type="KEGG" id="hdt:HYPDE_31473"/>
<accession>N0B385</accession>
<dbReference type="HOGENOM" id="CLU_163278_0_0_5"/>
<keyword evidence="3" id="KW-1185">Reference proteome</keyword>
<dbReference type="AlphaFoldDB" id="N0B385"/>
<dbReference type="InterPro" id="IPR053918">
    <property type="entry name" value="DUF6980"/>
</dbReference>
<evidence type="ECO:0000313" key="3">
    <source>
        <dbReference type="Proteomes" id="UP000005952"/>
    </source>
</evidence>
<name>N0B385_9HYPH</name>
<feature type="domain" description="DUF6980" evidence="1">
    <location>
        <begin position="45"/>
        <end position="139"/>
    </location>
</feature>
<dbReference type="EMBL" id="CP005587">
    <property type="protein sequence ID" value="AGK57969.1"/>
    <property type="molecule type" value="Genomic_DNA"/>
</dbReference>
<proteinExistence type="predicted"/>